<evidence type="ECO:0000259" key="3">
    <source>
        <dbReference type="Pfam" id="PF13472"/>
    </source>
</evidence>
<dbReference type="InterPro" id="IPR008979">
    <property type="entry name" value="Galactose-bd-like_sf"/>
</dbReference>
<dbReference type="Proteomes" id="UP001143545">
    <property type="component" value="Unassembled WGS sequence"/>
</dbReference>
<feature type="domain" description="SGNH hydrolase-type esterase" evidence="3">
    <location>
        <begin position="183"/>
        <end position="338"/>
    </location>
</feature>
<gene>
    <name evidence="4" type="ORF">NBRC110019_02860</name>
</gene>
<dbReference type="SUPFAM" id="SSF52266">
    <property type="entry name" value="SGNH hydrolase"/>
    <property type="match status" value="1"/>
</dbReference>
<evidence type="ECO:0000313" key="4">
    <source>
        <dbReference type="EMBL" id="GLB51247.1"/>
    </source>
</evidence>
<evidence type="ECO:0000256" key="1">
    <source>
        <dbReference type="ARBA" id="ARBA00008668"/>
    </source>
</evidence>
<protein>
    <submittedName>
        <fullName evidence="4">Rhamnogalacturonan acetylesterase</fullName>
    </submittedName>
</protein>
<dbReference type="Gene3D" id="2.60.120.430">
    <property type="entry name" value="Galactose-binding lectin"/>
    <property type="match status" value="1"/>
</dbReference>
<accession>A0A9W6EUF3</accession>
<evidence type="ECO:0000313" key="5">
    <source>
        <dbReference type="Proteomes" id="UP001143545"/>
    </source>
</evidence>
<comment type="similarity">
    <text evidence="1">Belongs to the 'GDSL' lipolytic enzyme family.</text>
</comment>
<dbReference type="RefSeq" id="WP_281751590.1">
    <property type="nucleotide sequence ID" value="NZ_BRVP01000002.1"/>
</dbReference>
<dbReference type="Gene3D" id="3.40.50.1110">
    <property type="entry name" value="SGNH hydrolase"/>
    <property type="match status" value="1"/>
</dbReference>
<sequence length="427" mass="47890">MTPNSKASIVTFFICVTAFSQTFSFNPNGESSEYTISKPITYLATGSYGFDFNTARNVTFNKEGFTIAKSTYFSVALPEGNYTITAILKGVKKPCNTTIKAESRELIIANQYVAIGKSLEVTFNVHVYHTTIRDTNEEVILKDREVPKMDWDKKLTLEFLGSTTVSEIKITPAHKLTTIYLAGDSTVTNQDVEPWASWGQFLPAYVNHKAVVANYAFSGATLQSFKNMRRLEKIASQIKKGDYLLIEFGHNDEKIKGEGNGAYGLYTNTLKEYIAIAREKGAIPILVTPTQRRFFKDNKLVETHGDFPDAMRKVALTLDVPLIDVTQLTTLMYESWGDSHSRNAFVQYPANTFPGQDFNLEDNTHFNGFGANEIALAVINDIKKQKVKLGKYLKKNIPVYDANHPNTISVWNVPPSPRYDNTKPYGN</sequence>
<dbReference type="PANTHER" id="PTHR43695">
    <property type="entry name" value="PUTATIVE (AFU_ORTHOLOGUE AFUA_2G17250)-RELATED"/>
    <property type="match status" value="1"/>
</dbReference>
<dbReference type="InterPro" id="IPR036514">
    <property type="entry name" value="SGNH_hydro_sf"/>
</dbReference>
<dbReference type="InterPro" id="IPR013830">
    <property type="entry name" value="SGNH_hydro"/>
</dbReference>
<proteinExistence type="inferred from homology"/>
<dbReference type="Pfam" id="PF13472">
    <property type="entry name" value="Lipase_GDSL_2"/>
    <property type="match status" value="1"/>
</dbReference>
<comment type="caution">
    <text evidence="4">The sequence shown here is derived from an EMBL/GenBank/DDBJ whole genome shotgun (WGS) entry which is preliminary data.</text>
</comment>
<name>A0A9W6EUF3_9FLAO</name>
<dbReference type="PANTHER" id="PTHR43695:SF1">
    <property type="entry name" value="RHAMNOGALACTURONAN ACETYLESTERASE"/>
    <property type="match status" value="1"/>
</dbReference>
<dbReference type="AlphaFoldDB" id="A0A9W6EUF3"/>
<reference evidence="4" key="1">
    <citation type="submission" date="2022-07" db="EMBL/GenBank/DDBJ databases">
        <title>Taxonomy of Novel Oxalotrophic and Methylotrophic Bacteria.</title>
        <authorList>
            <person name="Sahin N."/>
            <person name="Tani A."/>
        </authorList>
    </citation>
    <scope>NUCLEOTIDE SEQUENCE</scope>
    <source>
        <strain evidence="4">AM327</strain>
    </source>
</reference>
<keyword evidence="2" id="KW-0378">Hydrolase</keyword>
<dbReference type="CDD" id="cd01821">
    <property type="entry name" value="Rhamnogalacturan_acetylesterase_like"/>
    <property type="match status" value="1"/>
</dbReference>
<dbReference type="SUPFAM" id="SSF49785">
    <property type="entry name" value="Galactose-binding domain-like"/>
    <property type="match status" value="1"/>
</dbReference>
<dbReference type="GO" id="GO:0016788">
    <property type="term" value="F:hydrolase activity, acting on ester bonds"/>
    <property type="evidence" value="ECO:0007669"/>
    <property type="project" value="UniProtKB-ARBA"/>
</dbReference>
<evidence type="ECO:0000256" key="2">
    <source>
        <dbReference type="ARBA" id="ARBA00022801"/>
    </source>
</evidence>
<dbReference type="EMBL" id="BRVP01000002">
    <property type="protein sequence ID" value="GLB51247.1"/>
    <property type="molecule type" value="Genomic_DNA"/>
</dbReference>
<dbReference type="InterPro" id="IPR037459">
    <property type="entry name" value="RhgT-like"/>
</dbReference>
<organism evidence="4 5">
    <name type="scientific">Neptunitalea chrysea</name>
    <dbReference type="NCBI Taxonomy" id="1647581"/>
    <lineage>
        <taxon>Bacteria</taxon>
        <taxon>Pseudomonadati</taxon>
        <taxon>Bacteroidota</taxon>
        <taxon>Flavobacteriia</taxon>
        <taxon>Flavobacteriales</taxon>
        <taxon>Flavobacteriaceae</taxon>
        <taxon>Neptunitalea</taxon>
    </lineage>
</organism>
<keyword evidence="5" id="KW-1185">Reference proteome</keyword>